<organism evidence="2 3">
    <name type="scientific">Leptobacterium flavescens</name>
    <dbReference type="NCBI Taxonomy" id="472055"/>
    <lineage>
        <taxon>Bacteria</taxon>
        <taxon>Pseudomonadati</taxon>
        <taxon>Bacteroidota</taxon>
        <taxon>Flavobacteriia</taxon>
        <taxon>Flavobacteriales</taxon>
        <taxon>Flavobacteriaceae</taxon>
        <taxon>Leptobacterium</taxon>
    </lineage>
</organism>
<gene>
    <name evidence="2" type="ORF">GWK08_03945</name>
</gene>
<dbReference type="SUPFAM" id="SSF54631">
    <property type="entry name" value="CBS-domain pair"/>
    <property type="match status" value="1"/>
</dbReference>
<evidence type="ECO:0000313" key="2">
    <source>
        <dbReference type="EMBL" id="NER12581.1"/>
    </source>
</evidence>
<dbReference type="InterPro" id="IPR000644">
    <property type="entry name" value="CBS_dom"/>
</dbReference>
<reference evidence="2 3" key="1">
    <citation type="submission" date="2020-01" db="EMBL/GenBank/DDBJ databases">
        <title>Leptobacterium flavescens.</title>
        <authorList>
            <person name="Wang G."/>
        </authorList>
    </citation>
    <scope>NUCLEOTIDE SEQUENCE [LARGE SCALE GENOMIC DNA]</scope>
    <source>
        <strain evidence="2 3">KCTC 22160</strain>
    </source>
</reference>
<dbReference type="Proteomes" id="UP000468581">
    <property type="component" value="Unassembled WGS sequence"/>
</dbReference>
<comment type="caution">
    <text evidence="2">The sequence shown here is derived from an EMBL/GenBank/DDBJ whole genome shotgun (WGS) entry which is preliminary data.</text>
</comment>
<protein>
    <submittedName>
        <fullName evidence="2">CBS domain-containing protein</fullName>
    </submittedName>
</protein>
<dbReference type="EMBL" id="JAABOO010000001">
    <property type="protein sequence ID" value="NER12581.1"/>
    <property type="molecule type" value="Genomic_DNA"/>
</dbReference>
<accession>A0A6P0UH00</accession>
<evidence type="ECO:0000259" key="1">
    <source>
        <dbReference type="Pfam" id="PF00571"/>
    </source>
</evidence>
<dbReference type="Pfam" id="PF00571">
    <property type="entry name" value="CBS"/>
    <property type="match status" value="1"/>
</dbReference>
<dbReference type="InterPro" id="IPR046342">
    <property type="entry name" value="CBS_dom_sf"/>
</dbReference>
<proteinExistence type="predicted"/>
<dbReference type="AlphaFoldDB" id="A0A6P0UH00"/>
<sequence length="218" mass="25375">MKINSYIRFEMTPLTPLDTVVKVREQFSEWTYTHIPVLENDYLLGNISEDDTYSFDEEKSIVDYKYALDTFFVRKGTNWLEVLEAFARNNANIMPVIDKNNNYVGYYELMDIITFFNETPFLNEPGGILIVEKGHKDYSFSELSQIVESNNGKLLGAFISDSRDDIVQLTLKIGNVGLNAVIQSFRRYNYNVVSGNEDDLYIEDLKERSDYLKRFLDI</sequence>
<dbReference type="Gene3D" id="3.10.580.10">
    <property type="entry name" value="CBS-domain"/>
    <property type="match status" value="1"/>
</dbReference>
<keyword evidence="3" id="KW-1185">Reference proteome</keyword>
<evidence type="ECO:0000313" key="3">
    <source>
        <dbReference type="Proteomes" id="UP000468581"/>
    </source>
</evidence>
<feature type="domain" description="CBS" evidence="1">
    <location>
        <begin position="71"/>
        <end position="116"/>
    </location>
</feature>
<name>A0A6P0UH00_9FLAO</name>